<keyword evidence="5" id="KW-0968">Cytoplasmic vesicle</keyword>
<feature type="compositionally biased region" description="Basic and acidic residues" evidence="6">
    <location>
        <begin position="68"/>
        <end position="88"/>
    </location>
</feature>
<evidence type="ECO:0000256" key="6">
    <source>
        <dbReference type="SAM" id="MobiDB-lite"/>
    </source>
</evidence>
<dbReference type="GO" id="GO:0031410">
    <property type="term" value="C:cytoplasmic vesicle"/>
    <property type="evidence" value="ECO:0007669"/>
    <property type="project" value="UniProtKB-KW"/>
</dbReference>
<dbReference type="OrthoDB" id="160405at2759"/>
<proteinExistence type="predicted"/>
<evidence type="ECO:0008006" key="12">
    <source>
        <dbReference type="Google" id="ProtNLM"/>
    </source>
</evidence>
<sequence>MSPLQKLLVFTAVLFSLPLIILYVSNKYIFTGNILYSSVASIVTVNLILFTFVYVASNEELPSANENVDGKELRAKADETSPRQKKDQ</sequence>
<keyword evidence="10" id="KW-1185">Reference proteome</keyword>
<organism evidence="8 10">
    <name type="scientific">Rozella allomycis (strain CSF55)</name>
    <dbReference type="NCBI Taxonomy" id="988480"/>
    <lineage>
        <taxon>Eukaryota</taxon>
        <taxon>Fungi</taxon>
        <taxon>Fungi incertae sedis</taxon>
        <taxon>Cryptomycota</taxon>
        <taxon>Cryptomycota incertae sedis</taxon>
        <taxon>Rozella</taxon>
    </lineage>
</organism>
<evidence type="ECO:0000256" key="5">
    <source>
        <dbReference type="ARBA" id="ARBA00023329"/>
    </source>
</evidence>
<keyword evidence="3 7" id="KW-1133">Transmembrane helix</keyword>
<dbReference type="Proteomes" id="UP000281549">
    <property type="component" value="Unassembled WGS sequence"/>
</dbReference>
<evidence type="ECO:0000313" key="11">
    <source>
        <dbReference type="Proteomes" id="UP000281549"/>
    </source>
</evidence>
<evidence type="ECO:0000256" key="1">
    <source>
        <dbReference type="ARBA" id="ARBA00022692"/>
    </source>
</evidence>
<evidence type="ECO:0000313" key="8">
    <source>
        <dbReference type="EMBL" id="EPZ36397.1"/>
    </source>
</evidence>
<feature type="region of interest" description="Disordered" evidence="6">
    <location>
        <begin position="66"/>
        <end position="88"/>
    </location>
</feature>
<reference evidence="11" key="2">
    <citation type="journal article" date="2018" name="Nat. Microbiol.">
        <title>Leveraging single-cell genomics to expand the fungal tree of life.</title>
        <authorList>
            <person name="Ahrendt S.R."/>
            <person name="Quandt C.A."/>
            <person name="Ciobanu D."/>
            <person name="Clum A."/>
            <person name="Salamov A."/>
            <person name="Andreopoulos B."/>
            <person name="Cheng J.F."/>
            <person name="Woyke T."/>
            <person name="Pelin A."/>
            <person name="Henrissat B."/>
            <person name="Reynolds N.K."/>
            <person name="Benny G.L."/>
            <person name="Smith M.E."/>
            <person name="James T.Y."/>
            <person name="Grigoriev I.V."/>
        </authorList>
    </citation>
    <scope>NUCLEOTIDE SEQUENCE [LARGE SCALE GENOMIC DNA]</scope>
    <source>
        <strain evidence="11">CSF55</strain>
    </source>
</reference>
<dbReference type="HOGENOM" id="CLU_2470358_0_0_1"/>
<evidence type="ECO:0000313" key="10">
    <source>
        <dbReference type="Proteomes" id="UP000030755"/>
    </source>
</evidence>
<dbReference type="GO" id="GO:0070072">
    <property type="term" value="P:vacuolar proton-transporting V-type ATPase complex assembly"/>
    <property type="evidence" value="ECO:0007669"/>
    <property type="project" value="InterPro"/>
</dbReference>
<dbReference type="Proteomes" id="UP000030755">
    <property type="component" value="Unassembled WGS sequence"/>
</dbReference>
<evidence type="ECO:0000256" key="2">
    <source>
        <dbReference type="ARBA" id="ARBA00022824"/>
    </source>
</evidence>
<dbReference type="Pfam" id="PF09446">
    <property type="entry name" value="VMA21"/>
    <property type="match status" value="1"/>
</dbReference>
<dbReference type="GO" id="GO:0005789">
    <property type="term" value="C:endoplasmic reticulum membrane"/>
    <property type="evidence" value="ECO:0007669"/>
    <property type="project" value="TreeGrafter"/>
</dbReference>
<keyword evidence="2" id="KW-0256">Endoplasmic reticulum</keyword>
<keyword evidence="4 7" id="KW-0472">Membrane</keyword>
<dbReference type="PANTHER" id="PTHR31792">
    <property type="entry name" value="VACUOLAR ATPASE ASSEMBLY INTEGRAL MEMBRANE PROTEIN VMA21"/>
    <property type="match status" value="1"/>
</dbReference>
<accession>A0A075B4J2</accession>
<keyword evidence="1 7" id="KW-0812">Transmembrane</keyword>
<evidence type="ECO:0000256" key="7">
    <source>
        <dbReference type="SAM" id="Phobius"/>
    </source>
</evidence>
<dbReference type="PANTHER" id="PTHR31792:SF3">
    <property type="entry name" value="VACUOLAR ATPASE ASSEMBLY INTEGRAL MEMBRANE PROTEIN VMA21"/>
    <property type="match status" value="1"/>
</dbReference>
<dbReference type="EMBL" id="ML005395">
    <property type="protein sequence ID" value="RKP18683.1"/>
    <property type="molecule type" value="Genomic_DNA"/>
</dbReference>
<feature type="transmembrane region" description="Helical" evidence="7">
    <location>
        <begin position="7"/>
        <end position="24"/>
    </location>
</feature>
<evidence type="ECO:0000256" key="3">
    <source>
        <dbReference type="ARBA" id="ARBA00022989"/>
    </source>
</evidence>
<reference evidence="9" key="3">
    <citation type="submission" date="2018-08" db="EMBL/GenBank/DDBJ databases">
        <title>Leveraging single-cell genomics to expand the Fungal Tree of Life.</title>
        <authorList>
            <consortium name="DOE Joint Genome Institute"/>
            <person name="Ahrendt S.R."/>
            <person name="Quandt C.A."/>
            <person name="Ciobanu D."/>
            <person name="Clum A."/>
            <person name="Salamov A."/>
            <person name="Andreopoulos B."/>
            <person name="Cheng J.-F."/>
            <person name="Woyke T."/>
            <person name="Pelin A."/>
            <person name="Henrissat B."/>
            <person name="Reynolds N."/>
            <person name="Benny G.L."/>
            <person name="Smith M.E."/>
            <person name="James T.Y."/>
            <person name="Grigoriev I.V."/>
        </authorList>
    </citation>
    <scope>NUCLEOTIDE SEQUENCE</scope>
    <source>
        <strain evidence="9">CSF55</strain>
    </source>
</reference>
<dbReference type="InterPro" id="IPR019013">
    <property type="entry name" value="Vma21"/>
</dbReference>
<evidence type="ECO:0000313" key="9">
    <source>
        <dbReference type="EMBL" id="RKP18683.1"/>
    </source>
</evidence>
<dbReference type="EMBL" id="KE560565">
    <property type="protein sequence ID" value="EPZ36397.1"/>
    <property type="molecule type" value="Genomic_DNA"/>
</dbReference>
<name>A0A075B4J2_ROZAC</name>
<reference evidence="8 10" key="1">
    <citation type="journal article" date="2013" name="Curr. Biol.">
        <title>Shared signatures of parasitism and phylogenomics unite Cryptomycota and microsporidia.</title>
        <authorList>
            <person name="James T.Y."/>
            <person name="Pelin A."/>
            <person name="Bonen L."/>
            <person name="Ahrendt S."/>
            <person name="Sain D."/>
            <person name="Corradi N."/>
            <person name="Stajich J.E."/>
        </authorList>
    </citation>
    <scope>NUCLEOTIDE SEQUENCE [LARGE SCALE GENOMIC DNA]</scope>
    <source>
        <strain evidence="8">CSF55</strain>
        <strain evidence="8">CSF55</strain>
    </source>
</reference>
<dbReference type="AlphaFoldDB" id="A0A075B4J2"/>
<evidence type="ECO:0000256" key="4">
    <source>
        <dbReference type="ARBA" id="ARBA00023136"/>
    </source>
</evidence>
<protein>
    <recommendedName>
        <fullName evidence="12">Vacuolar ATPase assembly integral membrane protein VMA21</fullName>
    </recommendedName>
</protein>
<gene>
    <name evidence="8" type="ORF">O9G_002898</name>
    <name evidence="9" type="ORF">ROZALSC1DRAFT_29645</name>
</gene>
<feature type="transmembrane region" description="Helical" evidence="7">
    <location>
        <begin position="36"/>
        <end position="56"/>
    </location>
</feature>